<keyword evidence="5" id="KW-1185">Reference proteome</keyword>
<dbReference type="EMBL" id="UXUI01010313">
    <property type="protein sequence ID" value="VDD95065.1"/>
    <property type="molecule type" value="Genomic_DNA"/>
</dbReference>
<name>A0A0N4VI20_ENTVE</name>
<evidence type="ECO:0000313" key="4">
    <source>
        <dbReference type="EMBL" id="VDD95065.1"/>
    </source>
</evidence>
<reference evidence="6" key="1">
    <citation type="submission" date="2017-02" db="UniProtKB">
        <authorList>
            <consortium name="WormBaseParasite"/>
        </authorList>
    </citation>
    <scope>IDENTIFICATION</scope>
</reference>
<protein>
    <submittedName>
        <fullName evidence="6">BZIP domain-containing protein</fullName>
    </submittedName>
</protein>
<evidence type="ECO:0000256" key="2">
    <source>
        <dbReference type="ARBA" id="ARBA00023242"/>
    </source>
</evidence>
<keyword evidence="2" id="KW-0539">Nucleus</keyword>
<dbReference type="Proteomes" id="UP000274131">
    <property type="component" value="Unassembled WGS sequence"/>
</dbReference>
<gene>
    <name evidence="4" type="ORF">EVEC_LOCUS9816</name>
</gene>
<evidence type="ECO:0000313" key="5">
    <source>
        <dbReference type="Proteomes" id="UP000274131"/>
    </source>
</evidence>
<feature type="domain" description="INO80 complex subunit F" evidence="3">
    <location>
        <begin position="48"/>
        <end position="86"/>
    </location>
</feature>
<dbReference type="InterPro" id="IPR056513">
    <property type="entry name" value="INO80F"/>
</dbReference>
<evidence type="ECO:0000256" key="1">
    <source>
        <dbReference type="ARBA" id="ARBA00004123"/>
    </source>
</evidence>
<reference evidence="4 5" key="2">
    <citation type="submission" date="2018-10" db="EMBL/GenBank/DDBJ databases">
        <authorList>
            <consortium name="Pathogen Informatics"/>
        </authorList>
    </citation>
    <scope>NUCLEOTIDE SEQUENCE [LARGE SCALE GENOMIC DNA]</scope>
</reference>
<evidence type="ECO:0000259" key="3">
    <source>
        <dbReference type="Pfam" id="PF24245"/>
    </source>
</evidence>
<comment type="subcellular location">
    <subcellularLocation>
        <location evidence="1">Nucleus</location>
    </subcellularLocation>
</comment>
<dbReference type="STRING" id="51028.A0A0N4VI20"/>
<sequence>MNYPAGYLIFLMDDDDIGSGCSTVSHNSNIDDAEYYDGPPLSPRSELYRLKYNRLKEKFDYIRLSNNRLRNRLYHVKKEINRLKRLKRQVFFMQILCHRLMQRADKYMEAHLEIPDIVMTPSSTEKTNVDSATKPGNSKRRKFVEGKRVAPVSEVEEIMSMEQKARSSVISIIDSVITESHEERMRANAATGSTDQKPFDPKIDMSDTRTEMMLRPSSIDHLLPQDPDSDPADVLNEFGETLDKNFMAED</sequence>
<accession>A0A0N4VI20</accession>
<dbReference type="GO" id="GO:0005634">
    <property type="term" value="C:nucleus"/>
    <property type="evidence" value="ECO:0007669"/>
    <property type="project" value="UniProtKB-SubCell"/>
</dbReference>
<dbReference type="AlphaFoldDB" id="A0A0N4VI20"/>
<organism evidence="6">
    <name type="scientific">Enterobius vermicularis</name>
    <name type="common">Human pinworm</name>
    <dbReference type="NCBI Taxonomy" id="51028"/>
    <lineage>
        <taxon>Eukaryota</taxon>
        <taxon>Metazoa</taxon>
        <taxon>Ecdysozoa</taxon>
        <taxon>Nematoda</taxon>
        <taxon>Chromadorea</taxon>
        <taxon>Rhabditida</taxon>
        <taxon>Spirurina</taxon>
        <taxon>Oxyuridomorpha</taxon>
        <taxon>Oxyuroidea</taxon>
        <taxon>Oxyuridae</taxon>
        <taxon>Enterobius</taxon>
    </lineage>
</organism>
<dbReference type="WBParaSite" id="EVEC_0001047101-mRNA-1">
    <property type="protein sequence ID" value="EVEC_0001047101-mRNA-1"/>
    <property type="gene ID" value="EVEC_0001047101"/>
</dbReference>
<evidence type="ECO:0000313" key="6">
    <source>
        <dbReference type="WBParaSite" id="EVEC_0001047101-mRNA-1"/>
    </source>
</evidence>
<dbReference type="OrthoDB" id="5875701at2759"/>
<dbReference type="Pfam" id="PF24245">
    <property type="entry name" value="INO80F"/>
    <property type="match status" value="1"/>
</dbReference>
<proteinExistence type="predicted"/>